<dbReference type="GO" id="GO:0016301">
    <property type="term" value="F:kinase activity"/>
    <property type="evidence" value="ECO:0007669"/>
    <property type="project" value="UniProtKB-KW"/>
</dbReference>
<dbReference type="SUPFAM" id="SSF110738">
    <property type="entry name" value="Glycerate kinase I"/>
    <property type="match status" value="1"/>
</dbReference>
<sequence>MRILVAPTAYRGTLTAALAADAIAQGWRRAAPHDHVQTLPLSDGGEGFVDVLSSLPGARTLATTVRGPLGGEVPGVVLLLDGPRGTVAYVEAAQACGPALLPADSRDPSRASSYGVGQLVREAIAAGATSVVIGVRDLLCNDGGYGLWCALAGRPSLDDGLPAEPQHEVEGSDWLGDLRRSLIEAKVELVVATPDELPLLGLQGTSAQQGPSRGATPEQAQALERRLGALVDAVGRVVPGPTDLLTGRRHRVDKLAGAGAGGGIGYAVLVLGGTVQPVGEVLAAALDLDDAVAACDLVVTGEGRLDWASLRGRVPAVLGETALRHARPVVVIPGQSLVGRRECAAIGVTGIYPVADSITAVPRAMADPAGSLTARAERVARTWSPAPPSASAPGTTPPR</sequence>
<dbReference type="PANTHER" id="PTHR21599:SF0">
    <property type="entry name" value="GLYCERATE KINASE"/>
    <property type="match status" value="1"/>
</dbReference>
<feature type="region of interest" description="Disordered" evidence="5">
    <location>
        <begin position="376"/>
        <end position="399"/>
    </location>
</feature>
<feature type="compositionally biased region" description="Pro residues" evidence="5">
    <location>
        <begin position="385"/>
        <end position="399"/>
    </location>
</feature>
<keyword evidence="2 4" id="KW-0808">Transferase</keyword>
<keyword evidence="7" id="KW-1185">Reference proteome</keyword>
<keyword evidence="3 4" id="KW-0418">Kinase</keyword>
<evidence type="ECO:0000256" key="1">
    <source>
        <dbReference type="ARBA" id="ARBA00006284"/>
    </source>
</evidence>
<evidence type="ECO:0000256" key="2">
    <source>
        <dbReference type="ARBA" id="ARBA00022679"/>
    </source>
</evidence>
<evidence type="ECO:0000313" key="7">
    <source>
        <dbReference type="Proteomes" id="UP001521931"/>
    </source>
</evidence>
<gene>
    <name evidence="6" type="ORF">MHL29_06420</name>
</gene>
<dbReference type="NCBIfam" id="TIGR00045">
    <property type="entry name" value="glycerate kinase"/>
    <property type="match status" value="1"/>
</dbReference>
<organism evidence="6 7">
    <name type="scientific">Arsenicicoccus bolidensis</name>
    <dbReference type="NCBI Taxonomy" id="229480"/>
    <lineage>
        <taxon>Bacteria</taxon>
        <taxon>Bacillati</taxon>
        <taxon>Actinomycetota</taxon>
        <taxon>Actinomycetes</taxon>
        <taxon>Micrococcales</taxon>
        <taxon>Intrasporangiaceae</taxon>
        <taxon>Arsenicicoccus</taxon>
    </lineage>
</organism>
<dbReference type="InterPro" id="IPR004381">
    <property type="entry name" value="Glycerate_kinase"/>
</dbReference>
<evidence type="ECO:0000256" key="4">
    <source>
        <dbReference type="PIRNR" id="PIRNR006078"/>
    </source>
</evidence>
<evidence type="ECO:0000256" key="3">
    <source>
        <dbReference type="ARBA" id="ARBA00022777"/>
    </source>
</evidence>
<comment type="similarity">
    <text evidence="1 4">Belongs to the glycerate kinase type-1 family.</text>
</comment>
<proteinExistence type="inferred from homology"/>
<reference evidence="6 7" key="1">
    <citation type="submission" date="2022-02" db="EMBL/GenBank/DDBJ databases">
        <title>Uncovering new skin microbiome diversity through culturing and metagenomics.</title>
        <authorList>
            <person name="Conlan S."/>
            <person name="Deming C."/>
            <person name="Nisc Comparative Sequencing Program N."/>
            <person name="Segre J.A."/>
        </authorList>
    </citation>
    <scope>NUCLEOTIDE SEQUENCE [LARGE SCALE GENOMIC DNA]</scope>
    <source>
        <strain evidence="6 7">ACRQZ</strain>
    </source>
</reference>
<accession>A0ABS9Q0W8</accession>
<protein>
    <submittedName>
        <fullName evidence="6">Glycerate kinase</fullName>
    </submittedName>
</protein>
<dbReference type="RefSeq" id="WP_239263262.1">
    <property type="nucleotide sequence ID" value="NZ_JAKRCV010000014.1"/>
</dbReference>
<dbReference type="PANTHER" id="PTHR21599">
    <property type="entry name" value="GLYCERATE KINASE"/>
    <property type="match status" value="1"/>
</dbReference>
<dbReference type="InterPro" id="IPR018197">
    <property type="entry name" value="Glycerate_kinase_RE-like"/>
</dbReference>
<name>A0ABS9Q0W8_9MICO</name>
<dbReference type="InterPro" id="IPR018193">
    <property type="entry name" value="Glyc_kinase_flavodox-like_fold"/>
</dbReference>
<dbReference type="Gene3D" id="3.40.50.10350">
    <property type="entry name" value="Glycerate kinase, domain 1"/>
    <property type="match status" value="1"/>
</dbReference>
<dbReference type="PIRSF" id="PIRSF006078">
    <property type="entry name" value="GlxK"/>
    <property type="match status" value="1"/>
</dbReference>
<comment type="caution">
    <text evidence="6">The sequence shown here is derived from an EMBL/GenBank/DDBJ whole genome shotgun (WGS) entry which is preliminary data.</text>
</comment>
<evidence type="ECO:0000256" key="5">
    <source>
        <dbReference type="SAM" id="MobiDB-lite"/>
    </source>
</evidence>
<dbReference type="EMBL" id="JAKRCV010000014">
    <property type="protein sequence ID" value="MCG7321529.1"/>
    <property type="molecule type" value="Genomic_DNA"/>
</dbReference>
<evidence type="ECO:0000313" key="6">
    <source>
        <dbReference type="EMBL" id="MCG7321529.1"/>
    </source>
</evidence>
<dbReference type="InterPro" id="IPR036129">
    <property type="entry name" value="Glycerate_kinase_sf"/>
</dbReference>
<dbReference type="Pfam" id="PF02595">
    <property type="entry name" value="Gly_kinase"/>
    <property type="match status" value="1"/>
</dbReference>
<dbReference type="Proteomes" id="UP001521931">
    <property type="component" value="Unassembled WGS sequence"/>
</dbReference>
<dbReference type="Gene3D" id="3.90.1510.10">
    <property type="entry name" value="Glycerate kinase, domain 2"/>
    <property type="match status" value="1"/>
</dbReference>